<name>A0AAD3CQG4_9STRA</name>
<gene>
    <name evidence="1" type="ORF">CTEN210_05746</name>
</gene>
<keyword evidence="2" id="KW-1185">Reference proteome</keyword>
<dbReference type="AlphaFoldDB" id="A0AAD3CQG4"/>
<proteinExistence type="predicted"/>
<organism evidence="1 2">
    <name type="scientific">Chaetoceros tenuissimus</name>
    <dbReference type="NCBI Taxonomy" id="426638"/>
    <lineage>
        <taxon>Eukaryota</taxon>
        <taxon>Sar</taxon>
        <taxon>Stramenopiles</taxon>
        <taxon>Ochrophyta</taxon>
        <taxon>Bacillariophyta</taxon>
        <taxon>Coscinodiscophyceae</taxon>
        <taxon>Chaetocerotophycidae</taxon>
        <taxon>Chaetocerotales</taxon>
        <taxon>Chaetocerotaceae</taxon>
        <taxon>Chaetoceros</taxon>
    </lineage>
</organism>
<dbReference type="Proteomes" id="UP001054902">
    <property type="component" value="Unassembled WGS sequence"/>
</dbReference>
<evidence type="ECO:0000313" key="2">
    <source>
        <dbReference type="Proteomes" id="UP001054902"/>
    </source>
</evidence>
<protein>
    <submittedName>
        <fullName evidence="1">Uncharacterized protein</fullName>
    </submittedName>
</protein>
<accession>A0AAD3CQG4</accession>
<comment type="caution">
    <text evidence="1">The sequence shown here is derived from an EMBL/GenBank/DDBJ whole genome shotgun (WGS) entry which is preliminary data.</text>
</comment>
<reference evidence="1 2" key="1">
    <citation type="journal article" date="2021" name="Sci. Rep.">
        <title>The genome of the diatom Chaetoceros tenuissimus carries an ancient integrated fragment of an extant virus.</title>
        <authorList>
            <person name="Hongo Y."/>
            <person name="Kimura K."/>
            <person name="Takaki Y."/>
            <person name="Yoshida Y."/>
            <person name="Baba S."/>
            <person name="Kobayashi G."/>
            <person name="Nagasaki K."/>
            <person name="Hano T."/>
            <person name="Tomaru Y."/>
        </authorList>
    </citation>
    <scope>NUCLEOTIDE SEQUENCE [LARGE SCALE GENOMIC DNA]</scope>
    <source>
        <strain evidence="1 2">NIES-3715</strain>
    </source>
</reference>
<sequence>MVDIVAPNKERISRGFSDEELKKSEDAKAFNWNARTVPTEYDPVQLNDMQLDYSFIDWWNTRSPLFCCCFPVIGCLSSSKSADGTDPTVWNEVLENPNPKIPPSMQGVYWLKDNHAHEQLVSIFSHADLTGTFNEDGTDGYGEWERSLEYNWSRDKTCFGYILAFAAKRTKNTVKGDMNLKDGILTVHSGRGKDTQIVYRINDDEWWKVHYLAGIGQEGDQEYDFMYKWLKVIDKDGNTTKHWDEYVEWSNKPTPHLKCCAPYFPCWPGMSCISPKKIAEIMVLPNKKQIVRLKNGEDDQVGIA</sequence>
<dbReference type="EMBL" id="BLLK01000038">
    <property type="protein sequence ID" value="GFH49270.1"/>
    <property type="molecule type" value="Genomic_DNA"/>
</dbReference>
<evidence type="ECO:0000313" key="1">
    <source>
        <dbReference type="EMBL" id="GFH49270.1"/>
    </source>
</evidence>